<dbReference type="Proteomes" id="UP001060085">
    <property type="component" value="Linkage Group LG03"/>
</dbReference>
<proteinExistence type="predicted"/>
<dbReference type="EMBL" id="CM044703">
    <property type="protein sequence ID" value="KAI5672250.1"/>
    <property type="molecule type" value="Genomic_DNA"/>
</dbReference>
<evidence type="ECO:0000313" key="2">
    <source>
        <dbReference type="Proteomes" id="UP001060085"/>
    </source>
</evidence>
<accession>A0ACC0BHX3</accession>
<evidence type="ECO:0000313" key="1">
    <source>
        <dbReference type="EMBL" id="KAI5672250.1"/>
    </source>
</evidence>
<sequence>MLNHSRKAKTEHRNEAQLPNHYNEGAHGSSHSNLDPMKVIMQELQHMRKDMKEMRENITNFSMKHNSKATLEVMSLLILNGDMVTSLLTLELLSIILMIAMRAIDLEIEMFTMINLMREFQGMKLEMEGIMRIWREGSIKEEMIMSNLS</sequence>
<reference evidence="2" key="1">
    <citation type="journal article" date="2023" name="Nat. Plants">
        <title>Single-cell RNA sequencing provides a high-resolution roadmap for understanding the multicellular compartmentation of specialized metabolism.</title>
        <authorList>
            <person name="Sun S."/>
            <person name="Shen X."/>
            <person name="Li Y."/>
            <person name="Li Y."/>
            <person name="Wang S."/>
            <person name="Li R."/>
            <person name="Zhang H."/>
            <person name="Shen G."/>
            <person name="Guo B."/>
            <person name="Wei J."/>
            <person name="Xu J."/>
            <person name="St-Pierre B."/>
            <person name="Chen S."/>
            <person name="Sun C."/>
        </authorList>
    </citation>
    <scope>NUCLEOTIDE SEQUENCE [LARGE SCALE GENOMIC DNA]</scope>
</reference>
<comment type="caution">
    <text evidence="1">The sequence shown here is derived from an EMBL/GenBank/DDBJ whole genome shotgun (WGS) entry which is preliminary data.</text>
</comment>
<protein>
    <submittedName>
        <fullName evidence="1">Uncharacterized protein</fullName>
    </submittedName>
</protein>
<gene>
    <name evidence="1" type="ORF">M9H77_12614</name>
</gene>
<keyword evidence="2" id="KW-1185">Reference proteome</keyword>
<name>A0ACC0BHX3_CATRO</name>
<organism evidence="1 2">
    <name type="scientific">Catharanthus roseus</name>
    <name type="common">Madagascar periwinkle</name>
    <name type="synonym">Vinca rosea</name>
    <dbReference type="NCBI Taxonomy" id="4058"/>
    <lineage>
        <taxon>Eukaryota</taxon>
        <taxon>Viridiplantae</taxon>
        <taxon>Streptophyta</taxon>
        <taxon>Embryophyta</taxon>
        <taxon>Tracheophyta</taxon>
        <taxon>Spermatophyta</taxon>
        <taxon>Magnoliopsida</taxon>
        <taxon>eudicotyledons</taxon>
        <taxon>Gunneridae</taxon>
        <taxon>Pentapetalae</taxon>
        <taxon>asterids</taxon>
        <taxon>lamiids</taxon>
        <taxon>Gentianales</taxon>
        <taxon>Apocynaceae</taxon>
        <taxon>Rauvolfioideae</taxon>
        <taxon>Vinceae</taxon>
        <taxon>Catharanthinae</taxon>
        <taxon>Catharanthus</taxon>
    </lineage>
</organism>